<keyword evidence="1" id="KW-0812">Transmembrane</keyword>
<keyword evidence="3" id="KW-1185">Reference proteome</keyword>
<evidence type="ECO:0000256" key="1">
    <source>
        <dbReference type="SAM" id="Phobius"/>
    </source>
</evidence>
<dbReference type="Proteomes" id="UP000235943">
    <property type="component" value="Unassembled WGS sequence"/>
</dbReference>
<keyword evidence="1" id="KW-1133">Transmembrane helix</keyword>
<feature type="transmembrane region" description="Helical" evidence="1">
    <location>
        <begin position="202"/>
        <end position="222"/>
    </location>
</feature>
<protein>
    <submittedName>
        <fullName evidence="2">Uncharacterized protein</fullName>
    </submittedName>
</protein>
<feature type="transmembrane region" description="Helical" evidence="1">
    <location>
        <begin position="173"/>
        <end position="196"/>
    </location>
</feature>
<dbReference type="EMBL" id="POUC01000014">
    <property type="protein sequence ID" value="PNG23479.1"/>
    <property type="molecule type" value="Genomic_DNA"/>
</dbReference>
<comment type="caution">
    <text evidence="2">The sequence shown here is derived from an EMBL/GenBank/DDBJ whole genome shotgun (WGS) entry which is preliminary data.</text>
</comment>
<proteinExistence type="predicted"/>
<evidence type="ECO:0000313" key="2">
    <source>
        <dbReference type="EMBL" id="PNG23479.1"/>
    </source>
</evidence>
<organism evidence="2 3">
    <name type="scientific">Streptomyces cahuitamycinicus</name>
    <dbReference type="NCBI Taxonomy" id="2070367"/>
    <lineage>
        <taxon>Bacteria</taxon>
        <taxon>Bacillati</taxon>
        <taxon>Actinomycetota</taxon>
        <taxon>Actinomycetes</taxon>
        <taxon>Kitasatosporales</taxon>
        <taxon>Streptomycetaceae</taxon>
        <taxon>Streptomyces</taxon>
    </lineage>
</organism>
<dbReference type="AlphaFoldDB" id="A0A2N8TWV4"/>
<name>A0A2N8TWV4_9ACTN</name>
<feature type="transmembrane region" description="Helical" evidence="1">
    <location>
        <begin position="47"/>
        <end position="65"/>
    </location>
</feature>
<gene>
    <name evidence="2" type="ORF">C1J00_03650</name>
</gene>
<evidence type="ECO:0000313" key="3">
    <source>
        <dbReference type="Proteomes" id="UP000235943"/>
    </source>
</evidence>
<reference evidence="2 3" key="1">
    <citation type="submission" date="2018-01" db="EMBL/GenBank/DDBJ databases">
        <title>Draft genome sequence of Streptomyces sp. 13K301.</title>
        <authorList>
            <person name="Sahin N."/>
            <person name="Saygin H."/>
            <person name="Ay H."/>
        </authorList>
    </citation>
    <scope>NUCLEOTIDE SEQUENCE [LARGE SCALE GENOMIC DNA]</scope>
    <source>
        <strain evidence="2 3">13K301</strain>
    </source>
</reference>
<keyword evidence="1" id="KW-0472">Membrane</keyword>
<accession>A0A2N8TWV4</accession>
<feature type="transmembrane region" description="Helical" evidence="1">
    <location>
        <begin position="21"/>
        <end position="41"/>
    </location>
</feature>
<sequence>MMMSQSALFLLFDAYSRRARLRPLLIATLPVALLLGAGLPALPRSSWLWSLILCSGLPFCADQLGRSRGKRLEEALFASWGGKPTVQLLRWRGPADRSQLTYFHEAVQRITGPALRLPTEAEERRDPQAADRLYDAAGLVLRSRARGLPGCALVMEQNREYGFRRNALGLRPYGLATAIAGLMAALAWLFVPVGFLGRPETAVVVAVTVVHVGLVAFWSLVVRARWVESAAWLYAERLLETSALPDQSASPATPAN</sequence>